<gene>
    <name evidence="5" type="ORF">D641_0111100</name>
</gene>
<proteinExistence type="inferred from homology"/>
<keyword evidence="6" id="KW-1185">Reference proteome</keyword>
<comment type="similarity">
    <text evidence="1">Belongs to the transglycosylase family. Rpf subfamily.</text>
</comment>
<organism evidence="5 6">
    <name type="scientific">Brachybacterium muris UCD-AY4</name>
    <dbReference type="NCBI Taxonomy" id="1249481"/>
    <lineage>
        <taxon>Bacteria</taxon>
        <taxon>Bacillati</taxon>
        <taxon>Actinomycetota</taxon>
        <taxon>Actinomycetes</taxon>
        <taxon>Micrococcales</taxon>
        <taxon>Dermabacteraceae</taxon>
        <taxon>Brachybacterium</taxon>
    </lineage>
</organism>
<dbReference type="Pfam" id="PF06737">
    <property type="entry name" value="Transglycosylas"/>
    <property type="match status" value="1"/>
</dbReference>
<dbReference type="Gene3D" id="1.10.101.10">
    <property type="entry name" value="PGBD-like superfamily/PGBD"/>
    <property type="match status" value="2"/>
</dbReference>
<keyword evidence="2" id="KW-0378">Hydrolase</keyword>
<comment type="caution">
    <text evidence="5">The sequence shown here is derived from an EMBL/GenBank/DDBJ whole genome shotgun (WGS) entry which is preliminary data.</text>
</comment>
<reference evidence="5 6" key="1">
    <citation type="journal article" date="2013" name="Genome Announc.">
        <title>Draft genome sequence of an Actinobacterium, Brachybacterium muris strain UCD-AY4.</title>
        <authorList>
            <person name="Lo J.R."/>
            <person name="Lang J.M."/>
            <person name="Darling A.E."/>
            <person name="Eisen J.A."/>
            <person name="Coil D.A."/>
        </authorList>
    </citation>
    <scope>NUCLEOTIDE SEQUENCE [LARGE SCALE GENOMIC DNA]</scope>
    <source>
        <strain evidence="5 6">UCD-AY4</strain>
    </source>
</reference>
<evidence type="ECO:0000313" key="6">
    <source>
        <dbReference type="Proteomes" id="UP000019754"/>
    </source>
</evidence>
<dbReference type="InterPro" id="IPR023346">
    <property type="entry name" value="Lysozyme-like_dom_sf"/>
</dbReference>
<dbReference type="Proteomes" id="UP000019754">
    <property type="component" value="Unassembled WGS sequence"/>
</dbReference>
<name>A0A022KZH4_9MICO</name>
<dbReference type="InterPro" id="IPR010618">
    <property type="entry name" value="RPF"/>
</dbReference>
<dbReference type="RefSeq" id="WP_017824853.1">
    <property type="nucleotide sequence ID" value="NZ_KB403092.1"/>
</dbReference>
<dbReference type="InterPro" id="IPR036366">
    <property type="entry name" value="PGBDSf"/>
</dbReference>
<sequence>MTEPRRTPTHRADGSAQYFKGARVAPKVAAATGGAVIAAGLSLGGAGLATADDSVWDKVAQCESGGNWSINTGNGYYGGLQFSRSTWKAFGGAEYASTANGATKAEQIAVAKRTLHQQGPGAWPTCSKKAGLTRTNGGADPHAQPGGGAAASRSEGRTPAPKPAPAPSAGALVVDGKFGPASTRALERWIGVNADGYLSSGDVKTLQSRIGAKADGKIGPETTRQLRAAIGLGSNGARDFRYDRGTVRALQQFLNTGAPAAKAAAPTPAPTPAPAPSRGGSSSAGALVVDGKFGPKTTRAVEEWIGVQQDGRLSTSDVKVLQSKIGAEADGKIGAETTRKLRAAIGHSNNGVWDFRTNYATVKALQEYLNAN</sequence>
<dbReference type="SUPFAM" id="SSF53955">
    <property type="entry name" value="Lysozyme-like"/>
    <property type="match status" value="1"/>
</dbReference>
<dbReference type="EMBL" id="AORC01000013">
    <property type="protein sequence ID" value="EYT48743.1"/>
    <property type="molecule type" value="Genomic_DNA"/>
</dbReference>
<protein>
    <submittedName>
        <fullName evidence="5">Transglycosylase</fullName>
    </submittedName>
</protein>
<feature type="region of interest" description="Disordered" evidence="3">
    <location>
        <begin position="115"/>
        <end position="171"/>
    </location>
</feature>
<evidence type="ECO:0000256" key="2">
    <source>
        <dbReference type="ARBA" id="ARBA00022801"/>
    </source>
</evidence>
<dbReference type="STRING" id="1249481.D641_0111100"/>
<dbReference type="AlphaFoldDB" id="A0A022KZH4"/>
<evidence type="ECO:0000259" key="4">
    <source>
        <dbReference type="Pfam" id="PF06737"/>
    </source>
</evidence>
<dbReference type="HOGENOM" id="CLU_065528_0_0_11"/>
<feature type="region of interest" description="Disordered" evidence="3">
    <location>
        <begin position="259"/>
        <end position="284"/>
    </location>
</feature>
<evidence type="ECO:0000256" key="3">
    <source>
        <dbReference type="SAM" id="MobiDB-lite"/>
    </source>
</evidence>
<dbReference type="CDD" id="cd13925">
    <property type="entry name" value="RPF"/>
    <property type="match status" value="1"/>
</dbReference>
<dbReference type="Gene3D" id="1.10.530.10">
    <property type="match status" value="1"/>
</dbReference>
<feature type="domain" description="Resuscitation-promoting factor core lysozyme-like" evidence="4">
    <location>
        <begin position="51"/>
        <end position="126"/>
    </location>
</feature>
<evidence type="ECO:0000256" key="1">
    <source>
        <dbReference type="ARBA" id="ARBA00010830"/>
    </source>
</evidence>
<dbReference type="GO" id="GO:0016787">
    <property type="term" value="F:hydrolase activity"/>
    <property type="evidence" value="ECO:0007669"/>
    <property type="project" value="UniProtKB-KW"/>
</dbReference>
<evidence type="ECO:0000313" key="5">
    <source>
        <dbReference type="EMBL" id="EYT48743.1"/>
    </source>
</evidence>
<dbReference type="OrthoDB" id="1404170at2"/>
<accession>A0A022KZH4</accession>